<dbReference type="InterPro" id="IPR002698">
    <property type="entry name" value="FTHF_cligase"/>
</dbReference>
<dbReference type="Gene3D" id="3.40.50.10420">
    <property type="entry name" value="NagB/RpiA/CoA transferase-like"/>
    <property type="match status" value="1"/>
</dbReference>
<dbReference type="EC" id="6.3.3.2" evidence="5"/>
<dbReference type="AlphaFoldDB" id="A0A1Y4M0A4"/>
<dbReference type="GO" id="GO:0035999">
    <property type="term" value="P:tetrahydrofolate interconversion"/>
    <property type="evidence" value="ECO:0007669"/>
    <property type="project" value="TreeGrafter"/>
</dbReference>
<dbReference type="Pfam" id="PF01812">
    <property type="entry name" value="5-FTHF_cyc-lig"/>
    <property type="match status" value="1"/>
</dbReference>
<dbReference type="GO" id="GO:0005524">
    <property type="term" value="F:ATP binding"/>
    <property type="evidence" value="ECO:0007669"/>
    <property type="project" value="UniProtKB-KW"/>
</dbReference>
<comment type="catalytic activity">
    <reaction evidence="5">
        <text>(6S)-5-formyl-5,6,7,8-tetrahydrofolate + ATP = (6R)-5,10-methenyltetrahydrofolate + ADP + phosphate</text>
        <dbReference type="Rhea" id="RHEA:10488"/>
        <dbReference type="ChEBI" id="CHEBI:30616"/>
        <dbReference type="ChEBI" id="CHEBI:43474"/>
        <dbReference type="ChEBI" id="CHEBI:57455"/>
        <dbReference type="ChEBI" id="CHEBI:57457"/>
        <dbReference type="ChEBI" id="CHEBI:456216"/>
        <dbReference type="EC" id="6.3.3.2"/>
    </reaction>
</comment>
<dbReference type="NCBIfam" id="TIGR02727">
    <property type="entry name" value="MTHFS_bact"/>
    <property type="match status" value="1"/>
</dbReference>
<dbReference type="PANTHER" id="PTHR23407">
    <property type="entry name" value="ATPASE INHIBITOR/5-FORMYLTETRAHYDROFOLATE CYCLO-LIGASE"/>
    <property type="match status" value="1"/>
</dbReference>
<evidence type="ECO:0000313" key="7">
    <source>
        <dbReference type="Proteomes" id="UP000195447"/>
    </source>
</evidence>
<dbReference type="GO" id="GO:0030272">
    <property type="term" value="F:5-formyltetrahydrofolate cyclo-ligase activity"/>
    <property type="evidence" value="ECO:0007669"/>
    <property type="project" value="UniProtKB-EC"/>
</dbReference>
<keyword evidence="7" id="KW-1185">Reference proteome</keyword>
<organism evidence="6 7">
    <name type="scientific">Faecalitalea cylindroides</name>
    <dbReference type="NCBI Taxonomy" id="39483"/>
    <lineage>
        <taxon>Bacteria</taxon>
        <taxon>Bacillati</taxon>
        <taxon>Bacillota</taxon>
        <taxon>Erysipelotrichia</taxon>
        <taxon>Erysipelotrichales</taxon>
        <taxon>Erysipelotrichaceae</taxon>
        <taxon>Faecalitalea</taxon>
    </lineage>
</organism>
<keyword evidence="5" id="KW-0460">Magnesium</keyword>
<dbReference type="InterPro" id="IPR024185">
    <property type="entry name" value="FTHF_cligase-like_sf"/>
</dbReference>
<evidence type="ECO:0000256" key="4">
    <source>
        <dbReference type="PIRSR" id="PIRSR006806-1"/>
    </source>
</evidence>
<keyword evidence="2 4" id="KW-0547">Nucleotide-binding</keyword>
<comment type="cofactor">
    <cofactor evidence="5">
        <name>Mg(2+)</name>
        <dbReference type="ChEBI" id="CHEBI:18420"/>
    </cofactor>
</comment>
<protein>
    <recommendedName>
        <fullName evidence="5">5-formyltetrahydrofolate cyclo-ligase</fullName>
        <ecNumber evidence="5">6.3.3.2</ecNumber>
    </recommendedName>
</protein>
<dbReference type="PANTHER" id="PTHR23407:SF1">
    <property type="entry name" value="5-FORMYLTETRAHYDROFOLATE CYCLO-LIGASE"/>
    <property type="match status" value="1"/>
</dbReference>
<keyword evidence="3 4" id="KW-0067">ATP-binding</keyword>
<comment type="similarity">
    <text evidence="1 5">Belongs to the 5-formyltetrahydrofolate cyclo-ligase family.</text>
</comment>
<sequence length="171" mass="19746">MILLDRKVLIQKRNQIQSPIREEKEKAIVETLKPFLKGNIGLYVPIKGEVDIFRPFKHLSVYLPVVTSNTDMEFVKYEDNLQKGSFGVLEPVGTFIDKNLMDVIVVPMVGFNHTIRMGYGKGYYDRYLKDFCGLKIGVAFDIQEDLSILKKAHDVEMDMIITETRRILKCE</sequence>
<gene>
    <name evidence="6" type="ORF">B5F14_03185</name>
</gene>
<dbReference type="GO" id="GO:0046872">
    <property type="term" value="F:metal ion binding"/>
    <property type="evidence" value="ECO:0007669"/>
    <property type="project" value="UniProtKB-KW"/>
</dbReference>
<evidence type="ECO:0000313" key="6">
    <source>
        <dbReference type="EMBL" id="OUP61329.1"/>
    </source>
</evidence>
<proteinExistence type="inferred from homology"/>
<evidence type="ECO:0000256" key="3">
    <source>
        <dbReference type="ARBA" id="ARBA00022840"/>
    </source>
</evidence>
<reference evidence="7" key="1">
    <citation type="submission" date="2017-04" db="EMBL/GenBank/DDBJ databases">
        <title>Function of individual gut microbiota members based on whole genome sequencing of pure cultures obtained from chicken caecum.</title>
        <authorList>
            <person name="Medvecky M."/>
            <person name="Cejkova D."/>
            <person name="Polansky O."/>
            <person name="Karasova D."/>
            <person name="Kubasova T."/>
            <person name="Cizek A."/>
            <person name="Rychlik I."/>
        </authorList>
    </citation>
    <scope>NUCLEOTIDE SEQUENCE [LARGE SCALE GENOMIC DNA]</scope>
    <source>
        <strain evidence="7">An178</strain>
    </source>
</reference>
<dbReference type="Proteomes" id="UP000195447">
    <property type="component" value="Unassembled WGS sequence"/>
</dbReference>
<dbReference type="SUPFAM" id="SSF100950">
    <property type="entry name" value="NagB/RpiA/CoA transferase-like"/>
    <property type="match status" value="1"/>
</dbReference>
<name>A0A1Y4M0A4_9FIRM</name>
<evidence type="ECO:0000256" key="2">
    <source>
        <dbReference type="ARBA" id="ARBA00022741"/>
    </source>
</evidence>
<keyword evidence="6" id="KW-0436">Ligase</keyword>
<dbReference type="EMBL" id="NFKM01000004">
    <property type="protein sequence ID" value="OUP61329.1"/>
    <property type="molecule type" value="Genomic_DNA"/>
</dbReference>
<keyword evidence="5" id="KW-0479">Metal-binding</keyword>
<dbReference type="PIRSF" id="PIRSF006806">
    <property type="entry name" value="FTHF_cligase"/>
    <property type="match status" value="1"/>
</dbReference>
<dbReference type="GO" id="GO:0009396">
    <property type="term" value="P:folic acid-containing compound biosynthetic process"/>
    <property type="evidence" value="ECO:0007669"/>
    <property type="project" value="TreeGrafter"/>
</dbReference>
<evidence type="ECO:0000256" key="5">
    <source>
        <dbReference type="RuleBase" id="RU361279"/>
    </source>
</evidence>
<feature type="binding site" evidence="4">
    <location>
        <position position="49"/>
    </location>
    <ligand>
        <name>substrate</name>
    </ligand>
</feature>
<evidence type="ECO:0000256" key="1">
    <source>
        <dbReference type="ARBA" id="ARBA00010638"/>
    </source>
</evidence>
<feature type="binding site" evidence="4">
    <location>
        <begin position="116"/>
        <end position="124"/>
    </location>
    <ligand>
        <name>ATP</name>
        <dbReference type="ChEBI" id="CHEBI:30616"/>
    </ligand>
</feature>
<feature type="binding site" evidence="4">
    <location>
        <position position="44"/>
    </location>
    <ligand>
        <name>substrate</name>
    </ligand>
</feature>
<comment type="caution">
    <text evidence="6">The sequence shown here is derived from an EMBL/GenBank/DDBJ whole genome shotgun (WGS) entry which is preliminary data.</text>
</comment>
<dbReference type="InterPro" id="IPR037171">
    <property type="entry name" value="NagB/RpiA_transferase-like"/>
</dbReference>
<accession>A0A1Y4M0A4</accession>